<reference evidence="2 3" key="1">
    <citation type="submission" date="2017-03" db="EMBL/GenBank/DDBJ databases">
        <authorList>
            <person name="Afonso C.L."/>
            <person name="Miller P.J."/>
            <person name="Scott M.A."/>
            <person name="Spackman E."/>
            <person name="Goraichik I."/>
            <person name="Dimitrov K.M."/>
            <person name="Suarez D.L."/>
            <person name="Swayne D.E."/>
        </authorList>
    </citation>
    <scope>NUCLEOTIDE SEQUENCE [LARGE SCALE GENOMIC DNA]</scope>
    <source>
        <strain evidence="2 3">CECT 7450</strain>
    </source>
</reference>
<feature type="transmembrane region" description="Helical" evidence="1">
    <location>
        <begin position="7"/>
        <end position="35"/>
    </location>
</feature>
<dbReference type="AlphaFoldDB" id="A0A1X6ZLI9"/>
<evidence type="ECO:0000313" key="2">
    <source>
        <dbReference type="EMBL" id="SLN55087.1"/>
    </source>
</evidence>
<protein>
    <submittedName>
        <fullName evidence="2">Uncharacterized protein</fullName>
    </submittedName>
</protein>
<evidence type="ECO:0000313" key="3">
    <source>
        <dbReference type="Proteomes" id="UP000193061"/>
    </source>
</evidence>
<keyword evidence="3" id="KW-1185">Reference proteome</keyword>
<accession>A0A1X6ZLI9</accession>
<keyword evidence="1" id="KW-0812">Transmembrane</keyword>
<dbReference type="RefSeq" id="WP_085806461.1">
    <property type="nucleotide sequence ID" value="NZ_FWFX01000009.1"/>
</dbReference>
<dbReference type="Proteomes" id="UP000193061">
    <property type="component" value="Unassembled WGS sequence"/>
</dbReference>
<gene>
    <name evidence="2" type="ORF">ROA7450_02838</name>
</gene>
<dbReference type="EMBL" id="FWFX01000009">
    <property type="protein sequence ID" value="SLN55087.1"/>
    <property type="molecule type" value="Genomic_DNA"/>
</dbReference>
<keyword evidence="1" id="KW-1133">Transmembrane helix</keyword>
<proteinExistence type="predicted"/>
<keyword evidence="1" id="KW-0472">Membrane</keyword>
<sequence>MESRILNYVVFAVLMVSTAMGFQSLWGLLFLYWTIPNFYAGHAFLVSDVSREEDPVLFWLIQLAWVVLGVLLILADFLPGWA</sequence>
<feature type="transmembrane region" description="Helical" evidence="1">
    <location>
        <begin position="55"/>
        <end position="78"/>
    </location>
</feature>
<dbReference type="OrthoDB" id="7869902at2"/>
<organism evidence="2 3">
    <name type="scientific">Roseovarius albus</name>
    <dbReference type="NCBI Taxonomy" id="1247867"/>
    <lineage>
        <taxon>Bacteria</taxon>
        <taxon>Pseudomonadati</taxon>
        <taxon>Pseudomonadota</taxon>
        <taxon>Alphaproteobacteria</taxon>
        <taxon>Rhodobacterales</taxon>
        <taxon>Roseobacteraceae</taxon>
        <taxon>Roseovarius</taxon>
    </lineage>
</organism>
<name>A0A1X6ZLI9_9RHOB</name>
<evidence type="ECO:0000256" key="1">
    <source>
        <dbReference type="SAM" id="Phobius"/>
    </source>
</evidence>